<dbReference type="GeneID" id="28998706"/>
<dbReference type="PANTHER" id="PTHR43716:SF1">
    <property type="entry name" value="D-2-HYDROXYGLUTARATE DEHYDROGENASE, MITOCHONDRIAL"/>
    <property type="match status" value="1"/>
</dbReference>
<dbReference type="Proteomes" id="UP000077315">
    <property type="component" value="Unassembled WGS sequence"/>
</dbReference>
<keyword evidence="9" id="KW-0560">Oxidoreductase</keyword>
<reference evidence="18" key="1">
    <citation type="submission" date="2015-06" db="EMBL/GenBank/DDBJ databases">
        <title>Expansion of signal transduction pathways in fungi by whole-genome duplication.</title>
        <authorList>
            <consortium name="DOE Joint Genome Institute"/>
            <person name="Corrochano L.M."/>
            <person name="Kuo A."/>
            <person name="Marcet-Houben M."/>
            <person name="Polaino S."/>
            <person name="Salamov A."/>
            <person name="Villalobos J.M."/>
            <person name="Alvarez M.I."/>
            <person name="Avalos J."/>
            <person name="Benito E.P."/>
            <person name="Benoit I."/>
            <person name="Burger G."/>
            <person name="Camino L.P."/>
            <person name="Canovas D."/>
            <person name="Cerda-Olmedo E."/>
            <person name="Cheng J.-F."/>
            <person name="Dominguez A."/>
            <person name="Elias M."/>
            <person name="Eslava A.P."/>
            <person name="Glaser F."/>
            <person name="Grimwood J."/>
            <person name="Gutierrez G."/>
            <person name="Heitman J."/>
            <person name="Henrissat B."/>
            <person name="Iturriaga E.A."/>
            <person name="Lang B.F."/>
            <person name="Lavin J.L."/>
            <person name="Lee S."/>
            <person name="Li W."/>
            <person name="Lindquist E."/>
            <person name="Lopez-Garcia S."/>
            <person name="Luque E.M."/>
            <person name="Marcos A.T."/>
            <person name="Martin J."/>
            <person name="McCluskey K."/>
            <person name="Medina H.R."/>
            <person name="Miralles-Duran A."/>
            <person name="Miyazaki A."/>
            <person name="Munoz-Torres E."/>
            <person name="Oguiza J.A."/>
            <person name="Ohm R."/>
            <person name="Olmedo M."/>
            <person name="Orejas M."/>
            <person name="Ortiz-Castellanos L."/>
            <person name="Pisabarro A.G."/>
            <person name="Rodriguez-Romero J."/>
            <person name="Ruiz-Herrera J."/>
            <person name="Ruiz-Vazquez R."/>
            <person name="Sanz C."/>
            <person name="Schackwitz W."/>
            <person name="Schmutz J."/>
            <person name="Shahriari M."/>
            <person name="Shelest E."/>
            <person name="Silva-Franco F."/>
            <person name="Soanes D."/>
            <person name="Syed K."/>
            <person name="Tagua V.G."/>
            <person name="Talbot N.J."/>
            <person name="Thon M."/>
            <person name="De vries R.P."/>
            <person name="Wiebenga A."/>
            <person name="Yadav J.S."/>
            <person name="Braun E.L."/>
            <person name="Baker S."/>
            <person name="Garre V."/>
            <person name="Horwitz B."/>
            <person name="Torres-Martinez S."/>
            <person name="Idnurm A."/>
            <person name="Herrera-Estrella A."/>
            <person name="Gabaldon T."/>
            <person name="Grigoriev I.V."/>
        </authorList>
    </citation>
    <scope>NUCLEOTIDE SEQUENCE [LARGE SCALE GENOMIC DNA]</scope>
    <source>
        <strain evidence="18">NRRL 1555(-)</strain>
    </source>
</reference>
<dbReference type="Gene3D" id="3.30.465.10">
    <property type="match status" value="1"/>
</dbReference>
<dbReference type="OrthoDB" id="5332616at2759"/>
<evidence type="ECO:0000259" key="16">
    <source>
        <dbReference type="PROSITE" id="PS51387"/>
    </source>
</evidence>
<dbReference type="GO" id="GO:0005739">
    <property type="term" value="C:mitochondrion"/>
    <property type="evidence" value="ECO:0007669"/>
    <property type="project" value="UniProtKB-SubCell"/>
</dbReference>
<dbReference type="InterPro" id="IPR006094">
    <property type="entry name" value="Oxid_FAD_bind_N"/>
</dbReference>
<dbReference type="FunFam" id="3.30.70.2740:FF:000002">
    <property type="entry name" value="D-2-hydroxyglutarate dehydrogenase mitochondrial"/>
    <property type="match status" value="1"/>
</dbReference>
<dbReference type="VEuPathDB" id="FungiDB:PHYBLDRAFT_176575"/>
<dbReference type="AlphaFoldDB" id="A0A162YIU7"/>
<dbReference type="InterPro" id="IPR051264">
    <property type="entry name" value="FAD-oxidored/transferase_4"/>
</dbReference>
<comment type="subcellular location">
    <subcellularLocation>
        <location evidence="2">Mitochondrion</location>
    </subcellularLocation>
</comment>
<organism evidence="17 18">
    <name type="scientific">Phycomyces blakesleeanus (strain ATCC 8743b / DSM 1359 / FGSC 10004 / NBRC 33097 / NRRL 1555)</name>
    <dbReference type="NCBI Taxonomy" id="763407"/>
    <lineage>
        <taxon>Eukaryota</taxon>
        <taxon>Fungi</taxon>
        <taxon>Fungi incertae sedis</taxon>
        <taxon>Mucoromycota</taxon>
        <taxon>Mucoromycotina</taxon>
        <taxon>Mucoromycetes</taxon>
        <taxon>Mucorales</taxon>
        <taxon>Phycomycetaceae</taxon>
        <taxon>Phycomyces</taxon>
    </lineage>
</organism>
<dbReference type="Pfam" id="PF01565">
    <property type="entry name" value="FAD_binding_4"/>
    <property type="match status" value="1"/>
</dbReference>
<dbReference type="GO" id="GO:0046872">
    <property type="term" value="F:metal ion binding"/>
    <property type="evidence" value="ECO:0007669"/>
    <property type="project" value="UniProtKB-KW"/>
</dbReference>
<dbReference type="FunFam" id="3.30.465.10:FF:000053">
    <property type="entry name" value="D-lactate dehydrogenase (Cytochrome), putative"/>
    <property type="match status" value="1"/>
</dbReference>
<dbReference type="InterPro" id="IPR016171">
    <property type="entry name" value="Vanillyl_alc_oxidase_C-sub2"/>
</dbReference>
<dbReference type="SUPFAM" id="SSF56176">
    <property type="entry name" value="FAD-binding/transporter-associated domain-like"/>
    <property type="match status" value="1"/>
</dbReference>
<keyword evidence="8" id="KW-0809">Transit peptide</keyword>
<dbReference type="Gene3D" id="3.30.70.2190">
    <property type="match status" value="1"/>
</dbReference>
<dbReference type="Pfam" id="PF02913">
    <property type="entry name" value="FAD-oxidase_C"/>
    <property type="match status" value="1"/>
</dbReference>
<accession>A0A162YIU7</accession>
<comment type="similarity">
    <text evidence="3">Belongs to the FAD-binding oxidoreductase/transferase type 4 family.</text>
</comment>
<dbReference type="FunCoup" id="A0A162YIU7">
    <property type="interactions" value="348"/>
</dbReference>
<dbReference type="InterPro" id="IPR004113">
    <property type="entry name" value="FAD-bd_oxidored_4_C"/>
</dbReference>
<dbReference type="GO" id="GO:0004458">
    <property type="term" value="F:D-lactate dehydrogenase (cytochrome) activity"/>
    <property type="evidence" value="ECO:0007669"/>
    <property type="project" value="UniProtKB-EC"/>
</dbReference>
<dbReference type="PROSITE" id="PS51387">
    <property type="entry name" value="FAD_PCMH"/>
    <property type="match status" value="1"/>
</dbReference>
<dbReference type="GO" id="GO:0071949">
    <property type="term" value="F:FAD binding"/>
    <property type="evidence" value="ECO:0007669"/>
    <property type="project" value="InterPro"/>
</dbReference>
<gene>
    <name evidence="17" type="ORF">PHYBLDRAFT_176575</name>
</gene>
<evidence type="ECO:0000256" key="3">
    <source>
        <dbReference type="ARBA" id="ARBA00008000"/>
    </source>
</evidence>
<evidence type="ECO:0000256" key="4">
    <source>
        <dbReference type="ARBA" id="ARBA00022630"/>
    </source>
</evidence>
<evidence type="ECO:0000256" key="7">
    <source>
        <dbReference type="ARBA" id="ARBA00022833"/>
    </source>
</evidence>
<dbReference type="InterPro" id="IPR016167">
    <property type="entry name" value="FAD-bd_PCMH_sub1"/>
</dbReference>
<keyword evidence="7" id="KW-0862">Zinc</keyword>
<dbReference type="InterPro" id="IPR016169">
    <property type="entry name" value="FAD-bd_PCMH_sub2"/>
</dbReference>
<dbReference type="FunFam" id="3.30.70.2190:FF:000001">
    <property type="entry name" value="D-2-hydroxyglutarate dehydrogenase mitochondrial"/>
    <property type="match status" value="1"/>
</dbReference>
<feature type="domain" description="FAD-binding PCMH-type" evidence="16">
    <location>
        <begin position="109"/>
        <end position="288"/>
    </location>
</feature>
<evidence type="ECO:0000313" key="18">
    <source>
        <dbReference type="Proteomes" id="UP000077315"/>
    </source>
</evidence>
<keyword evidence="5" id="KW-0479">Metal-binding</keyword>
<evidence type="ECO:0000256" key="12">
    <source>
        <dbReference type="ARBA" id="ARBA00039639"/>
    </source>
</evidence>
<evidence type="ECO:0000256" key="5">
    <source>
        <dbReference type="ARBA" id="ARBA00022723"/>
    </source>
</evidence>
<name>A0A162YIU7_PHYB8</name>
<evidence type="ECO:0000256" key="15">
    <source>
        <dbReference type="ARBA" id="ARBA00051436"/>
    </source>
</evidence>
<keyword evidence="10" id="KW-0496">Mitochondrion</keyword>
<dbReference type="RefSeq" id="XP_018299035.1">
    <property type="nucleotide sequence ID" value="XM_018437800.1"/>
</dbReference>
<dbReference type="EC" id="1.1.99.39" evidence="11"/>
<dbReference type="GO" id="GO:0006108">
    <property type="term" value="P:malate metabolic process"/>
    <property type="evidence" value="ECO:0007669"/>
    <property type="project" value="UniProtKB-ARBA"/>
</dbReference>
<dbReference type="EMBL" id="KV440971">
    <property type="protein sequence ID" value="OAD80995.1"/>
    <property type="molecule type" value="Genomic_DNA"/>
</dbReference>
<evidence type="ECO:0000256" key="10">
    <source>
        <dbReference type="ARBA" id="ARBA00023128"/>
    </source>
</evidence>
<evidence type="ECO:0000256" key="2">
    <source>
        <dbReference type="ARBA" id="ARBA00004173"/>
    </source>
</evidence>
<evidence type="ECO:0000256" key="9">
    <source>
        <dbReference type="ARBA" id="ARBA00023002"/>
    </source>
</evidence>
<evidence type="ECO:0000256" key="14">
    <source>
        <dbReference type="ARBA" id="ARBA00049267"/>
    </source>
</evidence>
<proteinExistence type="inferred from homology"/>
<dbReference type="FunFam" id="1.10.45.10:FF:000001">
    <property type="entry name" value="D-lactate dehydrogenase mitochondrial"/>
    <property type="match status" value="1"/>
</dbReference>
<keyword evidence="6" id="KW-0274">FAD</keyword>
<sequence>MMSRSATGRLRALTQTTARIVATRPNVLRTVAVPILNATRLYTTTVVPSTKKVIPYTVDKFPGHVRNENFKKITEQDVDFFKSLLGETGVVYKNEDDLFAFNTDWMNKFRGKSQLALKPKTTQQVSAIMKYCNDQKIAVVPQGGNTGLVGGSVPLFDEVVLSLQNMNNIRGFDDVSGVLSADAGCVLEVLDNWLGEKGYMMPLDLGAKGSCHIGGNIATNAGGLRLLRYGSLHGTVLGLEVVLPDGTILDNMATLRKDNTGYDLKQLFIGSEGTIGVVTGVSILTPHRSKAVNVALLGLNSFEDVQKAFTHSRKELSEILSAFEFWDINALEMFKKHAVTKAAMENEYPFYVLVETSGSNKDHDDEKLNNYLEKMMENEVAQDGVVAQDETQIRSLWAIREGFTEALGKEPAVYKYDISMPVPKIYECVEDMRAHLTQGGVLGKPDSAVIDVVAYGHVGDGNLHLNIAANRHDKKTSELIEPYLFEWVAKHKGSISAEHGLGVAKNEFLGYSKSPVMINMMKTIKNLFDPNGIMNPYKYLPTK</sequence>
<keyword evidence="4" id="KW-0285">Flavoprotein</keyword>
<dbReference type="Gene3D" id="3.30.70.2740">
    <property type="match status" value="1"/>
</dbReference>
<dbReference type="PANTHER" id="PTHR43716">
    <property type="entry name" value="D-2-HYDROXYGLUTARATE DEHYDROGENASE, MITOCHONDRIAL"/>
    <property type="match status" value="1"/>
</dbReference>
<evidence type="ECO:0000313" key="17">
    <source>
        <dbReference type="EMBL" id="OAD80995.1"/>
    </source>
</evidence>
<comment type="catalytic activity">
    <reaction evidence="14">
        <text>(R)-malate + A = oxaloacetate + AH2</text>
        <dbReference type="Rhea" id="RHEA:67460"/>
        <dbReference type="ChEBI" id="CHEBI:13193"/>
        <dbReference type="ChEBI" id="CHEBI:15588"/>
        <dbReference type="ChEBI" id="CHEBI:16452"/>
        <dbReference type="ChEBI" id="CHEBI:17499"/>
    </reaction>
    <physiologicalReaction direction="left-to-right" evidence="14">
        <dbReference type="Rhea" id="RHEA:67461"/>
    </physiologicalReaction>
</comment>
<comment type="catalytic activity">
    <reaction evidence="15">
        <text>(R)-lactate + 2 Fe(III)-[cytochrome c] = 2 Fe(II)-[cytochrome c] + pyruvate + 2 H(+)</text>
        <dbReference type="Rhea" id="RHEA:13521"/>
        <dbReference type="Rhea" id="RHEA-COMP:10350"/>
        <dbReference type="Rhea" id="RHEA-COMP:14399"/>
        <dbReference type="ChEBI" id="CHEBI:15361"/>
        <dbReference type="ChEBI" id="CHEBI:15378"/>
        <dbReference type="ChEBI" id="CHEBI:16004"/>
        <dbReference type="ChEBI" id="CHEBI:29033"/>
        <dbReference type="ChEBI" id="CHEBI:29034"/>
        <dbReference type="EC" id="1.1.2.4"/>
    </reaction>
</comment>
<evidence type="ECO:0000256" key="13">
    <source>
        <dbReference type="ARBA" id="ARBA00045410"/>
    </source>
</evidence>
<evidence type="ECO:0000256" key="1">
    <source>
        <dbReference type="ARBA" id="ARBA00001974"/>
    </source>
</evidence>
<evidence type="ECO:0000256" key="8">
    <source>
        <dbReference type="ARBA" id="ARBA00022946"/>
    </source>
</evidence>
<comment type="cofactor">
    <cofactor evidence="1">
        <name>FAD</name>
        <dbReference type="ChEBI" id="CHEBI:57692"/>
    </cofactor>
</comment>
<protein>
    <recommendedName>
        <fullName evidence="12">D-2-hydroxyglutarate dehydrogenase, mitochondrial</fullName>
        <ecNumber evidence="11">1.1.99.39</ecNumber>
    </recommendedName>
</protein>
<dbReference type="Gene3D" id="3.30.43.10">
    <property type="entry name" value="Uridine Diphospho-n-acetylenolpyruvylglucosamine Reductase, domain 2"/>
    <property type="match status" value="1"/>
</dbReference>
<dbReference type="InterPro" id="IPR036318">
    <property type="entry name" value="FAD-bd_PCMH-like_sf"/>
</dbReference>
<dbReference type="InParanoid" id="A0A162YIU7"/>
<comment type="function">
    <text evidence="13">Catalyzes the oxidation of D-2-hydroxyglutarate (D-2-HG) to alpha-ketoglutarate. Also catalyzes the oxidation of other D-2-hydroxyacids, such as D-malate (D-MAL) and D-lactate (D-LAC). Exhibits high activities towards D-2-HG and D-MAL but a very weak activity towards D-LAC.</text>
</comment>
<dbReference type="FunFam" id="3.30.43.10:FF:000002">
    <property type="entry name" value="D-2-hydroxyglutarate dehydrogenase, mitochondrial"/>
    <property type="match status" value="1"/>
</dbReference>
<dbReference type="Gene3D" id="1.10.45.10">
    <property type="entry name" value="Vanillyl-alcohol Oxidase, Chain A, domain 4"/>
    <property type="match status" value="1"/>
</dbReference>
<keyword evidence="18" id="KW-1185">Reference proteome</keyword>
<dbReference type="InterPro" id="IPR016166">
    <property type="entry name" value="FAD-bd_PCMH"/>
</dbReference>
<dbReference type="STRING" id="763407.A0A162YIU7"/>
<dbReference type="GO" id="GO:0051990">
    <property type="term" value="F:(R)-2-hydroxyglutarate dehydrogenase activity"/>
    <property type="evidence" value="ECO:0007669"/>
    <property type="project" value="UniProtKB-EC"/>
</dbReference>
<evidence type="ECO:0000256" key="6">
    <source>
        <dbReference type="ARBA" id="ARBA00022827"/>
    </source>
</evidence>
<dbReference type="InterPro" id="IPR016164">
    <property type="entry name" value="FAD-linked_Oxase-like_C"/>
</dbReference>
<evidence type="ECO:0000256" key="11">
    <source>
        <dbReference type="ARBA" id="ARBA00039003"/>
    </source>
</evidence>
<dbReference type="SUPFAM" id="SSF55103">
    <property type="entry name" value="FAD-linked oxidases, C-terminal domain"/>
    <property type="match status" value="1"/>
</dbReference>